<dbReference type="PRINTS" id="PR00385">
    <property type="entry name" value="P450"/>
</dbReference>
<dbReference type="InterPro" id="IPR001128">
    <property type="entry name" value="Cyt_P450"/>
</dbReference>
<name>A0A2C9VW52_MANES</name>
<reference evidence="10" key="1">
    <citation type="submission" date="2016-02" db="EMBL/GenBank/DDBJ databases">
        <title>WGS assembly of Manihot esculenta.</title>
        <authorList>
            <person name="Bredeson J.V."/>
            <person name="Prochnik S.E."/>
            <person name="Lyons J.B."/>
            <person name="Schmutz J."/>
            <person name="Grimwood J."/>
            <person name="Vrebalov J."/>
            <person name="Bart R.S."/>
            <person name="Amuge T."/>
            <person name="Ferguson M.E."/>
            <person name="Green R."/>
            <person name="Putnam N."/>
            <person name="Stites J."/>
            <person name="Rounsley S."/>
            <person name="Rokhsar D.S."/>
        </authorList>
    </citation>
    <scope>NUCLEOTIDE SEQUENCE [LARGE SCALE GENOMIC DNA]</scope>
    <source>
        <tissue evidence="10">Leaf</tissue>
    </source>
</reference>
<sequence>MSFLMKNPKTMKKVQDEIRSLIGKRGFVDEDDIQQLPYLKAVVKEMMRLQPTVPLLVPRETVHKCTLGEYEIAEKTLVYVNAWAIGRDPEAWEKPLEFRPERFLDTCIDMKGQDYELIPFGAGRRICPGIFMGIANVELSLANLLYKFDWEMPDGMKREDIDTDNVLPGIAVHKREHLCLMAKKYI</sequence>
<feature type="binding site" description="axial binding residue" evidence="8">
    <location>
        <position position="127"/>
    </location>
    <ligand>
        <name>heme</name>
        <dbReference type="ChEBI" id="CHEBI:30413"/>
    </ligand>
    <ligandPart>
        <name>Fe</name>
        <dbReference type="ChEBI" id="CHEBI:18248"/>
    </ligandPart>
</feature>
<dbReference type="Gene3D" id="1.10.630.10">
    <property type="entry name" value="Cytochrome P450"/>
    <property type="match status" value="1"/>
</dbReference>
<dbReference type="FunFam" id="1.10.630.10:FF:000126">
    <property type="entry name" value="Predicted protein"/>
    <property type="match status" value="1"/>
</dbReference>
<dbReference type="PROSITE" id="PS00086">
    <property type="entry name" value="CYTOCHROME_P450"/>
    <property type="match status" value="1"/>
</dbReference>
<dbReference type="InterPro" id="IPR002401">
    <property type="entry name" value="Cyt_P450_E_grp-I"/>
</dbReference>
<dbReference type="InterPro" id="IPR017972">
    <property type="entry name" value="Cyt_P450_CS"/>
</dbReference>
<evidence type="ECO:0000256" key="1">
    <source>
        <dbReference type="ARBA" id="ARBA00001971"/>
    </source>
</evidence>
<evidence type="ECO:0000256" key="4">
    <source>
        <dbReference type="ARBA" id="ARBA00022723"/>
    </source>
</evidence>
<dbReference type="PRINTS" id="PR00463">
    <property type="entry name" value="EP450I"/>
</dbReference>
<comment type="similarity">
    <text evidence="2 9">Belongs to the cytochrome P450 family.</text>
</comment>
<dbReference type="GO" id="GO:0016705">
    <property type="term" value="F:oxidoreductase activity, acting on paired donors, with incorporation or reduction of molecular oxygen"/>
    <property type="evidence" value="ECO:0007669"/>
    <property type="project" value="InterPro"/>
</dbReference>
<dbReference type="PANTHER" id="PTHR47952">
    <property type="entry name" value="TRYPTAMINE 5-HYDROXYLASE"/>
    <property type="match status" value="1"/>
</dbReference>
<protein>
    <recommendedName>
        <fullName evidence="11">Cytochrome P450</fullName>
    </recommendedName>
</protein>
<dbReference type="Pfam" id="PF00067">
    <property type="entry name" value="p450"/>
    <property type="match status" value="1"/>
</dbReference>
<keyword evidence="4 8" id="KW-0479">Metal-binding</keyword>
<evidence type="ECO:0000313" key="10">
    <source>
        <dbReference type="EMBL" id="OAY50484.1"/>
    </source>
</evidence>
<dbReference type="PANTHER" id="PTHR47952:SF3">
    <property type="entry name" value="CYTOCHROME P450 71B3-LIKE"/>
    <property type="match status" value="1"/>
</dbReference>
<dbReference type="GO" id="GO:0005506">
    <property type="term" value="F:iron ion binding"/>
    <property type="evidence" value="ECO:0007669"/>
    <property type="project" value="InterPro"/>
</dbReference>
<dbReference type="AlphaFoldDB" id="A0A2C9VW52"/>
<dbReference type="InterPro" id="IPR036396">
    <property type="entry name" value="Cyt_P450_sf"/>
</dbReference>
<evidence type="ECO:0000256" key="6">
    <source>
        <dbReference type="ARBA" id="ARBA00023004"/>
    </source>
</evidence>
<dbReference type="GO" id="GO:0020037">
    <property type="term" value="F:heme binding"/>
    <property type="evidence" value="ECO:0007669"/>
    <property type="project" value="InterPro"/>
</dbReference>
<comment type="cofactor">
    <cofactor evidence="1 8">
        <name>heme</name>
        <dbReference type="ChEBI" id="CHEBI:30413"/>
    </cofactor>
</comment>
<evidence type="ECO:0000256" key="8">
    <source>
        <dbReference type="PIRSR" id="PIRSR602401-1"/>
    </source>
</evidence>
<keyword evidence="6 8" id="KW-0408">Iron</keyword>
<dbReference type="EMBL" id="CM004391">
    <property type="protein sequence ID" value="OAY50484.1"/>
    <property type="molecule type" value="Genomic_DNA"/>
</dbReference>
<dbReference type="SUPFAM" id="SSF48264">
    <property type="entry name" value="Cytochrome P450"/>
    <property type="match status" value="1"/>
</dbReference>
<evidence type="ECO:0008006" key="11">
    <source>
        <dbReference type="Google" id="ProtNLM"/>
    </source>
</evidence>
<gene>
    <name evidence="10" type="ORF">MANES_05G139500</name>
</gene>
<evidence type="ECO:0000256" key="5">
    <source>
        <dbReference type="ARBA" id="ARBA00023002"/>
    </source>
</evidence>
<dbReference type="STRING" id="3983.A0A2C9VW52"/>
<evidence type="ECO:0000256" key="3">
    <source>
        <dbReference type="ARBA" id="ARBA00022617"/>
    </source>
</evidence>
<organism evidence="10">
    <name type="scientific">Manihot esculenta</name>
    <name type="common">Cassava</name>
    <name type="synonym">Jatropha manihot</name>
    <dbReference type="NCBI Taxonomy" id="3983"/>
    <lineage>
        <taxon>Eukaryota</taxon>
        <taxon>Viridiplantae</taxon>
        <taxon>Streptophyta</taxon>
        <taxon>Embryophyta</taxon>
        <taxon>Tracheophyta</taxon>
        <taxon>Spermatophyta</taxon>
        <taxon>Magnoliopsida</taxon>
        <taxon>eudicotyledons</taxon>
        <taxon>Gunneridae</taxon>
        <taxon>Pentapetalae</taxon>
        <taxon>rosids</taxon>
        <taxon>fabids</taxon>
        <taxon>Malpighiales</taxon>
        <taxon>Euphorbiaceae</taxon>
        <taxon>Crotonoideae</taxon>
        <taxon>Manihoteae</taxon>
        <taxon>Manihot</taxon>
    </lineage>
</organism>
<keyword evidence="7 9" id="KW-0503">Monooxygenase</keyword>
<proteinExistence type="inferred from homology"/>
<dbReference type="GO" id="GO:0004497">
    <property type="term" value="F:monooxygenase activity"/>
    <property type="evidence" value="ECO:0007669"/>
    <property type="project" value="UniProtKB-KW"/>
</dbReference>
<dbReference type="OrthoDB" id="835558at2759"/>
<keyword evidence="5 9" id="KW-0560">Oxidoreductase</keyword>
<evidence type="ECO:0000256" key="7">
    <source>
        <dbReference type="ARBA" id="ARBA00023033"/>
    </source>
</evidence>
<keyword evidence="3 8" id="KW-0349">Heme</keyword>
<accession>A0A2C9VW52</accession>
<evidence type="ECO:0000256" key="9">
    <source>
        <dbReference type="RuleBase" id="RU000461"/>
    </source>
</evidence>
<evidence type="ECO:0000256" key="2">
    <source>
        <dbReference type="ARBA" id="ARBA00010617"/>
    </source>
</evidence>